<evidence type="ECO:0000259" key="11">
    <source>
        <dbReference type="Pfam" id="PF23409"/>
    </source>
</evidence>
<evidence type="ECO:0000259" key="12">
    <source>
        <dbReference type="Pfam" id="PF23414"/>
    </source>
</evidence>
<dbReference type="FunFam" id="2.130.10.10:FF:000011">
    <property type="entry name" value="Echinoderm microtubule-associated protein-like 2 isoform 1"/>
    <property type="match status" value="1"/>
</dbReference>
<dbReference type="PANTHER" id="PTHR13720:SF22">
    <property type="entry name" value="ECHINODERM MICROTUBULE-ASSOCIATED PROTEIN-LIKE 1"/>
    <property type="match status" value="1"/>
</dbReference>
<feature type="repeat" description="WD" evidence="8">
    <location>
        <begin position="550"/>
        <end position="591"/>
    </location>
</feature>
<feature type="region of interest" description="Disordered" evidence="10">
    <location>
        <begin position="81"/>
        <end position="192"/>
    </location>
</feature>
<feature type="coiled-coil region" evidence="9">
    <location>
        <begin position="40"/>
        <end position="67"/>
    </location>
</feature>
<keyword evidence="4 8" id="KW-0853">WD repeat</keyword>
<evidence type="ECO:0000256" key="7">
    <source>
        <dbReference type="ARBA" id="ARBA00023212"/>
    </source>
</evidence>
<proteinExistence type="inferred from homology"/>
<feature type="compositionally biased region" description="Polar residues" evidence="10">
    <location>
        <begin position="138"/>
        <end position="153"/>
    </location>
</feature>
<feature type="compositionally biased region" description="Polar residues" evidence="10">
    <location>
        <begin position="171"/>
        <end position="181"/>
    </location>
</feature>
<evidence type="ECO:0000256" key="9">
    <source>
        <dbReference type="SAM" id="Coils"/>
    </source>
</evidence>
<comment type="similarity">
    <text evidence="2">Belongs to the WD repeat EMAP family.</text>
</comment>
<evidence type="ECO:0000256" key="8">
    <source>
        <dbReference type="PROSITE-ProRule" id="PRU00221"/>
    </source>
</evidence>
<evidence type="ECO:0000256" key="2">
    <source>
        <dbReference type="ARBA" id="ARBA00006489"/>
    </source>
</evidence>
<name>A0A672IHH6_SALFA</name>
<dbReference type="InterPro" id="IPR001680">
    <property type="entry name" value="WD40_rpt"/>
</dbReference>
<feature type="domain" description="EML-like second beta-propeller" evidence="12">
    <location>
        <begin position="557"/>
        <end position="825"/>
    </location>
</feature>
<dbReference type="GO" id="GO:0000226">
    <property type="term" value="P:microtubule cytoskeleton organization"/>
    <property type="evidence" value="ECO:0007669"/>
    <property type="project" value="TreeGrafter"/>
</dbReference>
<dbReference type="GO" id="GO:0072686">
    <property type="term" value="C:mitotic spindle"/>
    <property type="evidence" value="ECO:0007669"/>
    <property type="project" value="TreeGrafter"/>
</dbReference>
<evidence type="ECO:0000256" key="1">
    <source>
        <dbReference type="ARBA" id="ARBA00004245"/>
    </source>
</evidence>
<feature type="compositionally biased region" description="Basic and acidic residues" evidence="10">
    <location>
        <begin position="158"/>
        <end position="167"/>
    </location>
</feature>
<evidence type="ECO:0000256" key="3">
    <source>
        <dbReference type="ARBA" id="ARBA00022490"/>
    </source>
</evidence>
<dbReference type="PROSITE" id="PS50294">
    <property type="entry name" value="WD_REPEATS_REGION"/>
    <property type="match status" value="3"/>
</dbReference>
<evidence type="ECO:0000256" key="4">
    <source>
        <dbReference type="ARBA" id="ARBA00022574"/>
    </source>
</evidence>
<dbReference type="InterPro" id="IPR005108">
    <property type="entry name" value="HELP"/>
</dbReference>
<keyword evidence="6" id="KW-0677">Repeat</keyword>
<reference evidence="13" key="2">
    <citation type="submission" date="2025-08" db="UniProtKB">
        <authorList>
            <consortium name="Ensembl"/>
        </authorList>
    </citation>
    <scope>IDENTIFICATION</scope>
</reference>
<sequence length="826" mass="90363">MGLYTRENISSSPPNPVNCNPASAVFPPFSSDDSASAASSMEVTDRIASLEQRVQMQEDEIQLLKSALADVVRRLNLSEEQQALGSRRGPTKARPMIATLPLRPTVNNGTILPKKGGGGGGGTLPSPSGSGSRKDNNGPASKSTVRRTNSNEHVGTLSRKDSGDSKGNRTRAGSTGSNSSGKRSDSKQRDPVFNAEEGYVKMYLKGRPITMYMPKDQVDGYCLEARAELPCSKLKLDWVYGYRGRDCRSNLYLLPTGETVYFIASVVVLFNVDEQLQRHYTGHTDDIKCLAVHPDKITIATGQVAGTSSDGKLVPHVRVWDSVSLNTLHVLGTGFFDRALVCLAFSKSNGGNTLCVVDDSNDHVLSVWDWQREDRLAEVKCSNESVFAADFHPTDSSIVVTCGKSHLYFWHLEKGALVKKQGLFEKQEKPKFVLCVTFAENGDAITGDSSGNILVWGKGTNRISQVVNGAHEGSIFALCMLRNGTLVSGGKDRRLVSWDSAYQQIQAVEVPESYGPIRTIAEGRGETVLIGTTRNFVLQGSLDGEFVPITQGHTDELWGLAVHPWKPHFLTCGYDRQVSLWDSNSHQLIWTKIMEDAAQAAGFHPSGAVVAIGTVTGRWLVLDTESKDLVTVHTDGNEQLSVVRYGPDGNFLAIGSHDNYIYIYAVGENGRKYSRVGKCSGHSSFITHLDWSVDSQYLVSNSGDYEILYWIPSVCKQVVSVETTRDIEWASYTCPLGFQVFGLWPDGSDGTDINAVSRSNDKSLLVTGDDFGKVHLFSYPCSQFRAPSHVYGGHSSHVTNVNYLYDDSCLVSTGGKDMSVMQWRIV</sequence>
<dbReference type="Proteomes" id="UP000472267">
    <property type="component" value="Chromosome 19"/>
</dbReference>
<dbReference type="InterPro" id="IPR015943">
    <property type="entry name" value="WD40/YVTN_repeat-like_dom_sf"/>
</dbReference>
<dbReference type="Pfam" id="PF03451">
    <property type="entry name" value="HELP"/>
    <property type="match status" value="1"/>
</dbReference>
<dbReference type="PROSITE" id="PS50082">
    <property type="entry name" value="WD_REPEATS_2"/>
    <property type="match status" value="3"/>
</dbReference>
<dbReference type="AlphaFoldDB" id="A0A672IHH6"/>
<dbReference type="SUPFAM" id="SSF50978">
    <property type="entry name" value="WD40 repeat-like"/>
    <property type="match status" value="1"/>
</dbReference>
<dbReference type="SMART" id="SM00320">
    <property type="entry name" value="WD40"/>
    <property type="match status" value="10"/>
</dbReference>
<evidence type="ECO:0000256" key="5">
    <source>
        <dbReference type="ARBA" id="ARBA00022701"/>
    </source>
</evidence>
<evidence type="ECO:0000256" key="6">
    <source>
        <dbReference type="ARBA" id="ARBA00022737"/>
    </source>
</evidence>
<keyword evidence="5" id="KW-0493">Microtubule</keyword>
<dbReference type="SUPFAM" id="SSF50998">
    <property type="entry name" value="Quinoprotein alcohol dehydrogenase-like"/>
    <property type="match status" value="1"/>
</dbReference>
<comment type="subcellular location">
    <subcellularLocation>
        <location evidence="1">Cytoplasm</location>
        <location evidence="1">Cytoskeleton</location>
    </subcellularLocation>
</comment>
<protein>
    <submittedName>
        <fullName evidence="13">Uncharacterized protein</fullName>
    </submittedName>
</protein>
<feature type="repeat" description="WD" evidence="8">
    <location>
        <begin position="791"/>
        <end position="826"/>
    </location>
</feature>
<evidence type="ECO:0000256" key="10">
    <source>
        <dbReference type="SAM" id="MobiDB-lite"/>
    </source>
</evidence>
<evidence type="ECO:0000313" key="13">
    <source>
        <dbReference type="Ensembl" id="ENSSFAP00005040527.1"/>
    </source>
</evidence>
<dbReference type="Pfam" id="PF23414">
    <property type="entry name" value="Beta-prop_EML_2"/>
    <property type="match status" value="1"/>
</dbReference>
<organism evidence="13 14">
    <name type="scientific">Salarias fasciatus</name>
    <name type="common">Jewelled blenny</name>
    <name type="synonym">Blennius fasciatus</name>
    <dbReference type="NCBI Taxonomy" id="181472"/>
    <lineage>
        <taxon>Eukaryota</taxon>
        <taxon>Metazoa</taxon>
        <taxon>Chordata</taxon>
        <taxon>Craniata</taxon>
        <taxon>Vertebrata</taxon>
        <taxon>Euteleostomi</taxon>
        <taxon>Actinopterygii</taxon>
        <taxon>Neopterygii</taxon>
        <taxon>Teleostei</taxon>
        <taxon>Neoteleostei</taxon>
        <taxon>Acanthomorphata</taxon>
        <taxon>Ovalentaria</taxon>
        <taxon>Blenniimorphae</taxon>
        <taxon>Blenniiformes</taxon>
        <taxon>Blennioidei</taxon>
        <taxon>Blenniidae</taxon>
        <taxon>Salariinae</taxon>
        <taxon>Salarias</taxon>
    </lineage>
</organism>
<dbReference type="Pfam" id="PF23409">
    <property type="entry name" value="Beta-prop_EML"/>
    <property type="match status" value="1"/>
</dbReference>
<evidence type="ECO:0000313" key="14">
    <source>
        <dbReference type="Proteomes" id="UP000472267"/>
    </source>
</evidence>
<keyword evidence="7" id="KW-0206">Cytoskeleton</keyword>
<keyword evidence="9" id="KW-0175">Coiled coil</keyword>
<reference evidence="13" key="3">
    <citation type="submission" date="2025-09" db="UniProtKB">
        <authorList>
            <consortium name="Ensembl"/>
        </authorList>
    </citation>
    <scope>IDENTIFICATION</scope>
</reference>
<dbReference type="InterPro" id="IPR050630">
    <property type="entry name" value="WD_repeat_EMAP"/>
</dbReference>
<accession>A0A672IHH6</accession>
<dbReference type="PANTHER" id="PTHR13720">
    <property type="entry name" value="WD-40 REPEAT PROTEIN"/>
    <property type="match status" value="1"/>
</dbReference>
<dbReference type="Gene3D" id="2.130.10.10">
    <property type="entry name" value="YVTN repeat-like/Quinoprotein amine dehydrogenase"/>
    <property type="match status" value="2"/>
</dbReference>
<keyword evidence="14" id="KW-1185">Reference proteome</keyword>
<dbReference type="InterPro" id="IPR036322">
    <property type="entry name" value="WD40_repeat_dom_sf"/>
</dbReference>
<dbReference type="FunFam" id="2.130.10.10:FF:000005">
    <property type="entry name" value="Putative echinoderm microtubule-associated protein-like 1"/>
    <property type="match status" value="1"/>
</dbReference>
<dbReference type="GO" id="GO:0005874">
    <property type="term" value="C:microtubule"/>
    <property type="evidence" value="ECO:0007669"/>
    <property type="project" value="UniProtKB-KW"/>
</dbReference>
<feature type="repeat" description="WD" evidence="8">
    <location>
        <begin position="679"/>
        <end position="710"/>
    </location>
</feature>
<dbReference type="InterPro" id="IPR055439">
    <property type="entry name" value="Beta-prop_EML_1st"/>
</dbReference>
<dbReference type="InterPro" id="IPR055442">
    <property type="entry name" value="Beta-prop_EML-like_2nd"/>
</dbReference>
<reference evidence="13" key="1">
    <citation type="submission" date="2019-06" db="EMBL/GenBank/DDBJ databases">
        <authorList>
            <consortium name="Wellcome Sanger Institute Data Sharing"/>
        </authorList>
    </citation>
    <scope>NUCLEOTIDE SEQUENCE [LARGE SCALE GENOMIC DNA]</scope>
</reference>
<dbReference type="Ensembl" id="ENSSFAT00005042020.1">
    <property type="protein sequence ID" value="ENSSFAP00005040527.1"/>
    <property type="gene ID" value="ENSSFAG00005020119.1"/>
</dbReference>
<dbReference type="GO" id="GO:0008017">
    <property type="term" value="F:microtubule binding"/>
    <property type="evidence" value="ECO:0007669"/>
    <property type="project" value="TreeGrafter"/>
</dbReference>
<feature type="domain" description="EML-like first beta-propeller" evidence="11">
    <location>
        <begin position="277"/>
        <end position="540"/>
    </location>
</feature>
<gene>
    <name evidence="13" type="primary">eml1</name>
</gene>
<dbReference type="InterPro" id="IPR011047">
    <property type="entry name" value="Quinoprotein_ADH-like_sf"/>
</dbReference>
<keyword evidence="3" id="KW-0963">Cytoplasm</keyword>